<dbReference type="Proteomes" id="UP000194003">
    <property type="component" value="Unassembled WGS sequence"/>
</dbReference>
<accession>A0A1Y2K6E0</accession>
<dbReference type="AlphaFoldDB" id="A0A1Y2K6E0"/>
<feature type="transmembrane region" description="Helical" evidence="1">
    <location>
        <begin position="368"/>
        <end position="387"/>
    </location>
</feature>
<proteinExistence type="predicted"/>
<evidence type="ECO:0000313" key="3">
    <source>
        <dbReference type="Proteomes" id="UP000194003"/>
    </source>
</evidence>
<keyword evidence="3" id="KW-1185">Reference proteome</keyword>
<comment type="caution">
    <text evidence="2">The sequence shown here is derived from an EMBL/GenBank/DDBJ whole genome shotgun (WGS) entry which is preliminary data.</text>
</comment>
<evidence type="ECO:0000313" key="2">
    <source>
        <dbReference type="EMBL" id="OSM05199.1"/>
    </source>
</evidence>
<organism evidence="2 3">
    <name type="scientific">Magnetofaba australis IT-1</name>
    <dbReference type="NCBI Taxonomy" id="1434232"/>
    <lineage>
        <taxon>Bacteria</taxon>
        <taxon>Pseudomonadati</taxon>
        <taxon>Pseudomonadota</taxon>
        <taxon>Magnetococcia</taxon>
        <taxon>Magnetococcales</taxon>
        <taxon>Magnetococcaceae</taxon>
        <taxon>Magnetofaba</taxon>
    </lineage>
</organism>
<gene>
    <name evidence="2" type="ORF">MAIT1_03359</name>
</gene>
<evidence type="ECO:0000256" key="1">
    <source>
        <dbReference type="SAM" id="Phobius"/>
    </source>
</evidence>
<keyword evidence="1" id="KW-0812">Transmembrane</keyword>
<dbReference type="EMBL" id="LVJN01000018">
    <property type="protein sequence ID" value="OSM05199.1"/>
    <property type="molecule type" value="Genomic_DNA"/>
</dbReference>
<dbReference type="InterPro" id="IPR021830">
    <property type="entry name" value="DUF3422"/>
</dbReference>
<keyword evidence="1" id="KW-1133">Transmembrane helix</keyword>
<reference evidence="2 3" key="1">
    <citation type="journal article" date="2016" name="BMC Genomics">
        <title>Combined genomic and structural analyses of a cultured magnetotactic bacterium reveals its niche adaptation to a dynamic environment.</title>
        <authorList>
            <person name="Araujo A.C."/>
            <person name="Morillo V."/>
            <person name="Cypriano J."/>
            <person name="Teixeira L.C."/>
            <person name="Leao P."/>
            <person name="Lyra S."/>
            <person name="Almeida L.G."/>
            <person name="Bazylinski D.A."/>
            <person name="Vasconcellos A.T."/>
            <person name="Abreu F."/>
            <person name="Lins U."/>
        </authorList>
    </citation>
    <scope>NUCLEOTIDE SEQUENCE [LARGE SCALE GENOMIC DNA]</scope>
    <source>
        <strain evidence="2 3">IT-1</strain>
    </source>
</reference>
<name>A0A1Y2K6E0_9PROT</name>
<keyword evidence="1" id="KW-0472">Membrane</keyword>
<protein>
    <submittedName>
        <fullName evidence="2">Putative membrane-anchored protein</fullName>
    </submittedName>
</protein>
<dbReference type="Pfam" id="PF11902">
    <property type="entry name" value="DUF3422"/>
    <property type="match status" value="1"/>
</dbReference>
<sequence length="402" mass="45360">MLHLGFYTGESGADEDRIGLDRLCRFFGIQGPAPDTNHFIGQLNPTLRIKWERHTEFVSYTFYLDEPFDEPFDGQLIERLPLDWTDECPGRLLSAVQIAIDPKDAPERDMAELNQIFKGNPIFGNLTPSQTSKIYSDMRIHPDRFVRILIKDVDMSKWRAGRLVQRLSEITSYRMMALLGLPVARAAIPQLRQMDLGLAAIAAEMKDSKDPNSDAEIQRRLTELSAQIESITTSTTYRLGASRAYYAILLQRLSSLGTQRIAGLQTLADLIERRMEPAMATCESTLSRQHDLSERAARVAGLMRSRVEVFQAEQNRQLLASMDHRAKLQLHLQETVEGLSVMVVSYYAISLCGYVFKSIKNLGAPINLDLATGIAVPVVLVTVWMGMRRMRKRFAKLSGDAH</sequence>